<dbReference type="InterPro" id="IPR011123">
    <property type="entry name" value="Y_Y_Y"/>
</dbReference>
<feature type="domain" description="Response regulatory" evidence="9">
    <location>
        <begin position="1075"/>
        <end position="1192"/>
    </location>
</feature>
<keyword evidence="7" id="KW-0732">Signal</keyword>
<dbReference type="InterPro" id="IPR001789">
    <property type="entry name" value="Sig_transdc_resp-reg_receiver"/>
</dbReference>
<reference evidence="10 11" key="1">
    <citation type="submission" date="2020-10" db="EMBL/GenBank/DDBJ databases">
        <title>Phylogeny of dyella-like bacteria.</title>
        <authorList>
            <person name="Fu J."/>
        </authorList>
    </citation>
    <scope>NUCLEOTIDE SEQUENCE [LARGE SCALE GENOMIC DNA]</scope>
    <source>
        <strain evidence="10 11">DHOB09</strain>
    </source>
</reference>
<evidence type="ECO:0000256" key="3">
    <source>
        <dbReference type="ARBA" id="ARBA00022553"/>
    </source>
</evidence>
<dbReference type="InterPro" id="IPR011110">
    <property type="entry name" value="Reg_prop"/>
</dbReference>
<dbReference type="SUPFAM" id="SSF47384">
    <property type="entry name" value="Homodimeric domain of signal transducing histidine kinase"/>
    <property type="match status" value="1"/>
</dbReference>
<dbReference type="InterPro" id="IPR005467">
    <property type="entry name" value="His_kinase_dom"/>
</dbReference>
<dbReference type="PROSITE" id="PS50109">
    <property type="entry name" value="HIS_KIN"/>
    <property type="match status" value="1"/>
</dbReference>
<dbReference type="InterPro" id="IPR003594">
    <property type="entry name" value="HATPase_dom"/>
</dbReference>
<dbReference type="InterPro" id="IPR015943">
    <property type="entry name" value="WD40/YVTN_repeat-like_dom_sf"/>
</dbReference>
<dbReference type="Pfam" id="PF00512">
    <property type="entry name" value="HisKA"/>
    <property type="match status" value="1"/>
</dbReference>
<feature type="region of interest" description="Disordered" evidence="5">
    <location>
        <begin position="11"/>
        <end position="31"/>
    </location>
</feature>
<dbReference type="SUPFAM" id="SSF52172">
    <property type="entry name" value="CheY-like"/>
    <property type="match status" value="1"/>
</dbReference>
<dbReference type="PANTHER" id="PTHR43547">
    <property type="entry name" value="TWO-COMPONENT HISTIDINE KINASE"/>
    <property type="match status" value="1"/>
</dbReference>
<feature type="modified residue" description="4-aspartylphosphate" evidence="4">
    <location>
        <position position="1124"/>
    </location>
</feature>
<sequence>MLGLAFLLSASSPGGAASTAASPSAPSAEPVPKVAIHAPDAAPLPTPQFRRYGMDDGLPSTSVYAIAQDHDGTIWFGTKTGIARFDGVHFQVFRHMENDPDSLYNNNISALLVDKQGMVWVGGLDGGLSRYNPNTGKFTHWGHDPSNPSSLASDGVWVMAQTPDGTIWVGTNDGLDRMLPDGRGFEHVVNPLLGLYSKDMPGVDALYVDPKGRLWVGGDRGVFRRDTDGEFVRIKPVDPDQSMVAWRINGEGDEVRIATDRGLLVVGADDQARLFGAGVIPHDLNVMTSTRDAAGHLWIGTQRGMYLQARPDGPMTAVVDQPLLFGNLPGSWVWQTFVDREGGLWVAMVDGGVAYLAPSWSSFSRFTHIPDDAASLRDSQATTMARGRDGRHVWVGERDGRIDRLDPETGDVEHILSGLHGDVVGMTEDDHQRLWITVQGGLYRYDYVHNRLDQVDPQSAKLNRPREVEPGPDGKMYARTFGYGLFRIDPNTLAVTEVAMDKPTEKVMWGSEMMLYKGTFWYASDGGLMWFDQARDRFVMVPGVPTGQIINAFDFDHTGIWLITEDGLTHYHREGQGLVLDRTVDANQGWPSLQAQDLDVDCFGRVWIFSVDGLWRFNPVHGTFHQLGLQDGLANGEFSRGYALMPTGYLYAATNGGVVGFDPDKIEAKPVPPTLGVTQVTVVRKGVVQDLPLSSQPIKVGWHDSQLHVQARVFSYINPWANHYRFRLNGFDSDWVDRDNHGEREFTGLGSGSYTLEVMARGADGGWVYLDAPLRIEVQSPPWLRWWAWLVYACLLAALVGLSLLAWRRRLAHRHRIQLAEQRHQIAEQASAAKSQFLATLSHEIRTPMTGVIGMAELLLSTPLNETQREYAESMQRASNVLLKLLNDALDMARIEAGKLVLEPAPFDVRALVQDVDRLQKSAAKAKGLTFGVQIDDSVPTSLVGDALRIRQVLFNLVNNAVKFTEQGSVSIHVGWLDDYLWLDVSDTGPGISENSRVRLFHRFEQDEGPQRSVGSGLGLSICSELVNLMGGSLTLDSALGKGSTFRVRLPLQVAQEIKRAKPDKPESWEDRVLDVLLVESDATAASAIRGMLEHQGHRVRCASHGLNALAELSQETCDAILLDLDLPGIDGFQLTQLIRQGEHGGDHMPIIAMSTRTRAEEVARGHQVGIDGFLRKPLTGVQLSSALVAAMSMRSMAHQEADST</sequence>
<evidence type="ECO:0000259" key="8">
    <source>
        <dbReference type="PROSITE" id="PS50109"/>
    </source>
</evidence>
<dbReference type="CDD" id="cd16922">
    <property type="entry name" value="HATPase_EvgS-ArcB-TorS-like"/>
    <property type="match status" value="1"/>
</dbReference>
<accession>A0ABX7GZM2</accession>
<dbReference type="Proteomes" id="UP000663181">
    <property type="component" value="Chromosome"/>
</dbReference>
<evidence type="ECO:0000256" key="6">
    <source>
        <dbReference type="SAM" id="Phobius"/>
    </source>
</evidence>
<dbReference type="Gene3D" id="3.40.50.2300">
    <property type="match status" value="1"/>
</dbReference>
<keyword evidence="6" id="KW-0812">Transmembrane</keyword>
<keyword evidence="11" id="KW-1185">Reference proteome</keyword>
<feature type="domain" description="Histidine kinase" evidence="8">
    <location>
        <begin position="840"/>
        <end position="1054"/>
    </location>
</feature>
<dbReference type="InterPro" id="IPR004358">
    <property type="entry name" value="Sig_transdc_His_kin-like_C"/>
</dbReference>
<dbReference type="Gene3D" id="2.130.10.10">
    <property type="entry name" value="YVTN repeat-like/Quinoprotein amine dehydrogenase"/>
    <property type="match status" value="3"/>
</dbReference>
<evidence type="ECO:0000256" key="1">
    <source>
        <dbReference type="ARBA" id="ARBA00000085"/>
    </source>
</evidence>
<dbReference type="InterPro" id="IPR036097">
    <property type="entry name" value="HisK_dim/P_sf"/>
</dbReference>
<evidence type="ECO:0000256" key="4">
    <source>
        <dbReference type="PROSITE-ProRule" id="PRU00169"/>
    </source>
</evidence>
<dbReference type="Pfam" id="PF07494">
    <property type="entry name" value="Reg_prop"/>
    <property type="match status" value="2"/>
</dbReference>
<dbReference type="SUPFAM" id="SSF63829">
    <property type="entry name" value="Calcium-dependent phosphotriesterase"/>
    <property type="match status" value="2"/>
</dbReference>
<dbReference type="CDD" id="cd00082">
    <property type="entry name" value="HisKA"/>
    <property type="match status" value="1"/>
</dbReference>
<dbReference type="SUPFAM" id="SSF55874">
    <property type="entry name" value="ATPase domain of HSP90 chaperone/DNA topoisomerase II/histidine kinase"/>
    <property type="match status" value="1"/>
</dbReference>
<dbReference type="Gene3D" id="3.30.565.10">
    <property type="entry name" value="Histidine kinase-like ATPase, C-terminal domain"/>
    <property type="match status" value="1"/>
</dbReference>
<dbReference type="Pfam" id="PF02518">
    <property type="entry name" value="HATPase_c"/>
    <property type="match status" value="1"/>
</dbReference>
<evidence type="ECO:0000313" key="10">
    <source>
        <dbReference type="EMBL" id="QRN55960.1"/>
    </source>
</evidence>
<dbReference type="Gene3D" id="1.10.287.130">
    <property type="match status" value="1"/>
</dbReference>
<dbReference type="SMART" id="SM00448">
    <property type="entry name" value="REC"/>
    <property type="match status" value="1"/>
</dbReference>
<dbReference type="Pfam" id="PF00072">
    <property type="entry name" value="Response_reg"/>
    <property type="match status" value="1"/>
</dbReference>
<dbReference type="InterPro" id="IPR013783">
    <property type="entry name" value="Ig-like_fold"/>
</dbReference>
<dbReference type="EMBL" id="CP064030">
    <property type="protein sequence ID" value="QRN55960.1"/>
    <property type="molecule type" value="Genomic_DNA"/>
</dbReference>
<proteinExistence type="predicted"/>
<evidence type="ECO:0000256" key="7">
    <source>
        <dbReference type="SAM" id="SignalP"/>
    </source>
</evidence>
<dbReference type="EC" id="2.7.13.3" evidence="2"/>
<feature type="chain" id="PRO_5047427412" description="histidine kinase" evidence="7">
    <location>
        <begin position="17"/>
        <end position="1205"/>
    </location>
</feature>
<keyword evidence="3 4" id="KW-0597">Phosphoprotein</keyword>
<evidence type="ECO:0000256" key="5">
    <source>
        <dbReference type="SAM" id="MobiDB-lite"/>
    </source>
</evidence>
<keyword evidence="6" id="KW-0472">Membrane</keyword>
<dbReference type="SMART" id="SM00388">
    <property type="entry name" value="HisKA"/>
    <property type="match status" value="1"/>
</dbReference>
<dbReference type="InterPro" id="IPR011006">
    <property type="entry name" value="CheY-like_superfamily"/>
</dbReference>
<dbReference type="PANTHER" id="PTHR43547:SF2">
    <property type="entry name" value="HYBRID SIGNAL TRANSDUCTION HISTIDINE KINASE C"/>
    <property type="match status" value="1"/>
</dbReference>
<name>A0ABX7GZM2_9GAMM</name>
<keyword evidence="6" id="KW-1133">Transmembrane helix</keyword>
<feature type="signal peptide" evidence="7">
    <location>
        <begin position="1"/>
        <end position="16"/>
    </location>
</feature>
<dbReference type="InterPro" id="IPR036890">
    <property type="entry name" value="HATPase_C_sf"/>
</dbReference>
<organism evidence="10 11">
    <name type="scientific">Dyella caseinilytica</name>
    <dbReference type="NCBI Taxonomy" id="1849581"/>
    <lineage>
        <taxon>Bacteria</taxon>
        <taxon>Pseudomonadati</taxon>
        <taxon>Pseudomonadota</taxon>
        <taxon>Gammaproteobacteria</taxon>
        <taxon>Lysobacterales</taxon>
        <taxon>Rhodanobacteraceae</taxon>
        <taxon>Dyella</taxon>
    </lineage>
</organism>
<feature type="compositionally biased region" description="Low complexity" evidence="5">
    <location>
        <begin position="11"/>
        <end position="28"/>
    </location>
</feature>
<evidence type="ECO:0000313" key="11">
    <source>
        <dbReference type="Proteomes" id="UP000663181"/>
    </source>
</evidence>
<feature type="transmembrane region" description="Helical" evidence="6">
    <location>
        <begin position="786"/>
        <end position="807"/>
    </location>
</feature>
<gene>
    <name evidence="10" type="ORF">ISN74_15405</name>
</gene>
<evidence type="ECO:0000259" key="9">
    <source>
        <dbReference type="PROSITE" id="PS50110"/>
    </source>
</evidence>
<dbReference type="Gene3D" id="2.60.40.10">
    <property type="entry name" value="Immunoglobulins"/>
    <property type="match status" value="1"/>
</dbReference>
<dbReference type="Pfam" id="PF07495">
    <property type="entry name" value="Y_Y_Y"/>
    <property type="match status" value="1"/>
</dbReference>
<protein>
    <recommendedName>
        <fullName evidence="2">histidine kinase</fullName>
        <ecNumber evidence="2">2.7.13.3</ecNumber>
    </recommendedName>
</protein>
<comment type="catalytic activity">
    <reaction evidence="1">
        <text>ATP + protein L-histidine = ADP + protein N-phospho-L-histidine.</text>
        <dbReference type="EC" id="2.7.13.3"/>
    </reaction>
</comment>
<dbReference type="PRINTS" id="PR00344">
    <property type="entry name" value="BCTRLSENSOR"/>
</dbReference>
<dbReference type="SMART" id="SM00387">
    <property type="entry name" value="HATPase_c"/>
    <property type="match status" value="1"/>
</dbReference>
<dbReference type="InterPro" id="IPR003661">
    <property type="entry name" value="HisK_dim/P_dom"/>
</dbReference>
<dbReference type="CDD" id="cd17546">
    <property type="entry name" value="REC_hyHK_CKI1_RcsC-like"/>
    <property type="match status" value="1"/>
</dbReference>
<evidence type="ECO:0000256" key="2">
    <source>
        <dbReference type="ARBA" id="ARBA00012438"/>
    </source>
</evidence>
<dbReference type="PROSITE" id="PS50110">
    <property type="entry name" value="RESPONSE_REGULATORY"/>
    <property type="match status" value="1"/>
</dbReference>